<dbReference type="SUPFAM" id="SSF53807">
    <property type="entry name" value="Helical backbone' metal receptor"/>
    <property type="match status" value="1"/>
</dbReference>
<dbReference type="PRINTS" id="PR00691">
    <property type="entry name" value="ADHESINB"/>
</dbReference>
<proteinExistence type="inferred from homology"/>
<accession>B4U305</accession>
<dbReference type="EMBL" id="CP001129">
    <property type="protein sequence ID" value="ACG62372.1"/>
    <property type="molecule type" value="Genomic_DNA"/>
</dbReference>
<dbReference type="Gene3D" id="3.40.50.1980">
    <property type="entry name" value="Nitrogenase molybdenum iron protein domain"/>
    <property type="match status" value="2"/>
</dbReference>
<dbReference type="InterPro" id="IPR006128">
    <property type="entry name" value="Lipoprotein_PsaA-like"/>
</dbReference>
<dbReference type="KEGG" id="sez:Sez_1018"/>
<keyword evidence="2 4" id="KW-0813">Transport</keyword>
<dbReference type="PANTHER" id="PTHR42953">
    <property type="entry name" value="HIGH-AFFINITY ZINC UPTAKE SYSTEM PROTEIN ZNUA-RELATED"/>
    <property type="match status" value="1"/>
</dbReference>
<dbReference type="InterPro" id="IPR006127">
    <property type="entry name" value="ZnuA-like"/>
</dbReference>
<dbReference type="InterPro" id="IPR006129">
    <property type="entry name" value="AdhesinB"/>
</dbReference>
<dbReference type="PRINTS" id="PR00690">
    <property type="entry name" value="ADHESNFAMILY"/>
</dbReference>
<dbReference type="AlphaFoldDB" id="B4U305"/>
<evidence type="ECO:0000256" key="3">
    <source>
        <dbReference type="ARBA" id="ARBA00022729"/>
    </source>
</evidence>
<protein>
    <submittedName>
        <fullName evidence="5">Laminin-binding surface protein Lmb</fullName>
    </submittedName>
</protein>
<dbReference type="Proteomes" id="UP000001873">
    <property type="component" value="Chromosome"/>
</dbReference>
<name>B4U305_STREM</name>
<sequence length="313" mass="34844">MDMIRGFKKTIVAVGLLAVLLGLSACHQSSSSRKAGLVIKTSFYPIYAMTKEICGDLNDVQVIAQNTSIHSYEPSPTVVAKVYDGDVFIYHSKILEAWAADLAPQLEKKGLAVMEGTSHLTLDKVQGLEHFTIKKGMNTDALYDPHTWTDPILASQEAEQIAALLSQKDPAHKAVYLQNAKRFKAKAQKLVKTYKEKFESLGRKTFVTQHTAFSYLAKRFGLKQLGIAGISPEQEPSPRQLAQIDRFIKKYDVKTIFVEENASDKLAKTLAQSNGVAIDILSPLEVVPADQKTYLEHLKMNLETLYRVLESET</sequence>
<evidence type="ECO:0000256" key="1">
    <source>
        <dbReference type="ARBA" id="ARBA00011028"/>
    </source>
</evidence>
<reference evidence="5 6" key="1">
    <citation type="journal article" date="2008" name="PLoS ONE">
        <title>Genome sequence of a lancefield group C Streptococcus zooepidemicus strain causing epidemic nephritis: new information about an old disease.</title>
        <authorList>
            <person name="Beres S.B."/>
            <person name="Sesso R."/>
            <person name="Pinto S.W.L."/>
            <person name="Hoe N.P."/>
            <person name="Porcella S.F."/>
            <person name="Deleo F.R."/>
            <person name="Musser J.M."/>
        </authorList>
    </citation>
    <scope>NUCLEOTIDE SEQUENCE [LARGE SCALE GENOMIC DNA]</scope>
    <source>
        <strain evidence="5 6">MGCS10565</strain>
    </source>
</reference>
<dbReference type="PANTHER" id="PTHR42953:SF3">
    <property type="entry name" value="HIGH-AFFINITY ZINC UPTAKE SYSTEM PROTEIN ZNUA"/>
    <property type="match status" value="1"/>
</dbReference>
<dbReference type="GO" id="GO:0046872">
    <property type="term" value="F:metal ion binding"/>
    <property type="evidence" value="ECO:0007669"/>
    <property type="project" value="InterPro"/>
</dbReference>
<evidence type="ECO:0000256" key="4">
    <source>
        <dbReference type="RuleBase" id="RU003512"/>
    </source>
</evidence>
<dbReference type="PROSITE" id="PS51257">
    <property type="entry name" value="PROKAR_LIPOPROTEIN"/>
    <property type="match status" value="1"/>
</dbReference>
<evidence type="ECO:0000256" key="2">
    <source>
        <dbReference type="ARBA" id="ARBA00022448"/>
    </source>
</evidence>
<evidence type="ECO:0000313" key="6">
    <source>
        <dbReference type="Proteomes" id="UP000001873"/>
    </source>
</evidence>
<organism evidence="5 6">
    <name type="scientific">Streptococcus equi subsp. zooepidemicus (strain MGCS10565)</name>
    <dbReference type="NCBI Taxonomy" id="552526"/>
    <lineage>
        <taxon>Bacteria</taxon>
        <taxon>Bacillati</taxon>
        <taxon>Bacillota</taxon>
        <taxon>Bacilli</taxon>
        <taxon>Lactobacillales</taxon>
        <taxon>Streptococcaceae</taxon>
        <taxon>Streptococcus</taxon>
    </lineage>
</organism>
<dbReference type="GO" id="GO:0007155">
    <property type="term" value="P:cell adhesion"/>
    <property type="evidence" value="ECO:0007669"/>
    <property type="project" value="InterPro"/>
</dbReference>
<keyword evidence="3" id="KW-0732">Signal</keyword>
<dbReference type="InterPro" id="IPR050492">
    <property type="entry name" value="Bact_metal-bind_prot9"/>
</dbReference>
<dbReference type="GO" id="GO:0030001">
    <property type="term" value="P:metal ion transport"/>
    <property type="evidence" value="ECO:0007669"/>
    <property type="project" value="InterPro"/>
</dbReference>
<evidence type="ECO:0000313" key="5">
    <source>
        <dbReference type="EMBL" id="ACG62372.1"/>
    </source>
</evidence>
<comment type="similarity">
    <text evidence="1 4">Belongs to the bacterial solute-binding protein 9 family.</text>
</comment>
<gene>
    <name evidence="5" type="primary">lmb</name>
    <name evidence="5" type="ordered locus">Sez_1018</name>
</gene>
<dbReference type="Pfam" id="PF01297">
    <property type="entry name" value="ZnuA"/>
    <property type="match status" value="1"/>
</dbReference>
<dbReference type="HOGENOM" id="CLU_016838_1_0_9"/>